<keyword evidence="6" id="KW-1185">Reference proteome</keyword>
<dbReference type="PANTHER" id="PTHR43918">
    <property type="entry name" value="ACETYLCHOLINESTERASE"/>
    <property type="match status" value="1"/>
</dbReference>
<name>A0A6A6F697_9PEZI</name>
<evidence type="ECO:0000256" key="3">
    <source>
        <dbReference type="RuleBase" id="RU361235"/>
    </source>
</evidence>
<dbReference type="InterPro" id="IPR029058">
    <property type="entry name" value="AB_hydrolase_fold"/>
</dbReference>
<feature type="domain" description="Carboxylesterase type B" evidence="4">
    <location>
        <begin position="20"/>
        <end position="522"/>
    </location>
</feature>
<proteinExistence type="inferred from homology"/>
<organism evidence="5 6">
    <name type="scientific">Cercospora zeae-maydis SCOH1-5</name>
    <dbReference type="NCBI Taxonomy" id="717836"/>
    <lineage>
        <taxon>Eukaryota</taxon>
        <taxon>Fungi</taxon>
        <taxon>Dikarya</taxon>
        <taxon>Ascomycota</taxon>
        <taxon>Pezizomycotina</taxon>
        <taxon>Dothideomycetes</taxon>
        <taxon>Dothideomycetidae</taxon>
        <taxon>Mycosphaerellales</taxon>
        <taxon>Mycosphaerellaceae</taxon>
        <taxon>Cercospora</taxon>
    </lineage>
</organism>
<dbReference type="GO" id="GO:0052689">
    <property type="term" value="F:carboxylic ester hydrolase activity"/>
    <property type="evidence" value="ECO:0007669"/>
    <property type="project" value="TreeGrafter"/>
</dbReference>
<comment type="similarity">
    <text evidence="1 3">Belongs to the type-B carboxylesterase/lipase family.</text>
</comment>
<evidence type="ECO:0000313" key="6">
    <source>
        <dbReference type="Proteomes" id="UP000799539"/>
    </source>
</evidence>
<dbReference type="PROSITE" id="PS00122">
    <property type="entry name" value="CARBOXYLESTERASE_B_1"/>
    <property type="match status" value="1"/>
</dbReference>
<dbReference type="PANTHER" id="PTHR43918:SF4">
    <property type="entry name" value="CARBOXYLIC ESTER HYDROLASE"/>
    <property type="match status" value="1"/>
</dbReference>
<evidence type="ECO:0000256" key="2">
    <source>
        <dbReference type="ARBA" id="ARBA00022801"/>
    </source>
</evidence>
<evidence type="ECO:0000259" key="4">
    <source>
        <dbReference type="Pfam" id="PF00135"/>
    </source>
</evidence>
<dbReference type="EC" id="3.1.1.-" evidence="3"/>
<keyword evidence="2 3" id="KW-0378">Hydrolase</keyword>
<dbReference type="Pfam" id="PF00135">
    <property type="entry name" value="COesterase"/>
    <property type="match status" value="1"/>
</dbReference>
<reference evidence="5" key="1">
    <citation type="journal article" date="2020" name="Stud. Mycol.">
        <title>101 Dothideomycetes genomes: a test case for predicting lifestyles and emergence of pathogens.</title>
        <authorList>
            <person name="Haridas S."/>
            <person name="Albert R."/>
            <person name="Binder M."/>
            <person name="Bloem J."/>
            <person name="Labutti K."/>
            <person name="Salamov A."/>
            <person name="Andreopoulos B."/>
            <person name="Baker S."/>
            <person name="Barry K."/>
            <person name="Bills G."/>
            <person name="Bluhm B."/>
            <person name="Cannon C."/>
            <person name="Castanera R."/>
            <person name="Culley D."/>
            <person name="Daum C."/>
            <person name="Ezra D."/>
            <person name="Gonzalez J."/>
            <person name="Henrissat B."/>
            <person name="Kuo A."/>
            <person name="Liang C."/>
            <person name="Lipzen A."/>
            <person name="Lutzoni F."/>
            <person name="Magnuson J."/>
            <person name="Mondo S."/>
            <person name="Nolan M."/>
            <person name="Ohm R."/>
            <person name="Pangilinan J."/>
            <person name="Park H.-J."/>
            <person name="Ramirez L."/>
            <person name="Alfaro M."/>
            <person name="Sun H."/>
            <person name="Tritt A."/>
            <person name="Yoshinaga Y."/>
            <person name="Zwiers L.-H."/>
            <person name="Turgeon B."/>
            <person name="Goodwin S."/>
            <person name="Spatafora J."/>
            <person name="Crous P."/>
            <person name="Grigoriev I."/>
        </authorList>
    </citation>
    <scope>NUCLEOTIDE SEQUENCE</scope>
    <source>
        <strain evidence="5">SCOH1-5</strain>
    </source>
</reference>
<dbReference type="OrthoDB" id="408631at2759"/>
<evidence type="ECO:0000256" key="1">
    <source>
        <dbReference type="ARBA" id="ARBA00005964"/>
    </source>
</evidence>
<dbReference type="Gene3D" id="3.40.50.1820">
    <property type="entry name" value="alpha/beta hydrolase"/>
    <property type="match status" value="1"/>
</dbReference>
<dbReference type="InterPro" id="IPR050654">
    <property type="entry name" value="AChE-related_enzymes"/>
</dbReference>
<protein>
    <recommendedName>
        <fullName evidence="3">Carboxylic ester hydrolase</fullName>
        <ecNumber evidence="3">3.1.1.-</ecNumber>
    </recommendedName>
</protein>
<dbReference type="AlphaFoldDB" id="A0A6A6F697"/>
<dbReference type="SUPFAM" id="SSF53474">
    <property type="entry name" value="alpha/beta-Hydrolases"/>
    <property type="match status" value="1"/>
</dbReference>
<dbReference type="InterPro" id="IPR002018">
    <property type="entry name" value="CarbesteraseB"/>
</dbReference>
<dbReference type="EMBL" id="ML992700">
    <property type="protein sequence ID" value="KAF2207847.1"/>
    <property type="molecule type" value="Genomic_DNA"/>
</dbReference>
<sequence length="571" mass="62275">MAFTSASELQECPEVNNVFGRNVTYLGKYQAGIEGFVGISYAESTAGKNRFKAPIPFTPKSHSTVQATDGGKACPQDYSEGPAISENCLTLNIWRPKNTKADAKLPFLIWIHGGSFVNGRKDDPETFPGGLINQSVANGYPVIHASMNYRLGIFGFAQSGYLKDTQNENNGLRDQRLALEWLQANIAAFGGDPEKMTIHGQSSGGLSVGMQTMAYGASKPVPFRAGIAESQAVEPGVTGNFTKVAQKAILADIGCDKHDYDSEEAIECLRKLSMEDLFLSQNRTASDCVDQNEGDQWLPVVDGDFLPEAPSRLIAKGKLASIDLIVGWTQNDPTEYLVESLDDNATARSFMEACLPALSSSNVDLALSLYPLSDFQDRHAPDGSIAITAENYRAAQIWRDVLFTCSAVHFAEGVSRVQNEASGKGVYLYDMNQTILTESFESQGEYGYGVVHTSEIPYVFDQLDFYYTNDNDVSPVNVTTSDRKLADRVSRSWSIFTALGVPSLEGDETLQNWEPAQFQDENLGTYVIGGPTPGFAGNGGDLAARKALSSDKLLQRCRFWNSGDVPSQLQY</sequence>
<gene>
    <name evidence="5" type="ORF">CERZMDRAFT_115003</name>
</gene>
<dbReference type="InterPro" id="IPR019826">
    <property type="entry name" value="Carboxylesterase_B_AS"/>
</dbReference>
<accession>A0A6A6F697</accession>
<dbReference type="Proteomes" id="UP000799539">
    <property type="component" value="Unassembled WGS sequence"/>
</dbReference>
<evidence type="ECO:0000313" key="5">
    <source>
        <dbReference type="EMBL" id="KAF2207847.1"/>
    </source>
</evidence>